<dbReference type="InterPro" id="IPR025896">
    <property type="entry name" value="Spi_Prtas-inh"/>
</dbReference>
<dbReference type="EMBL" id="JAVDTI010000002">
    <property type="protein sequence ID" value="MDR6805839.1"/>
    <property type="molecule type" value="Genomic_DNA"/>
</dbReference>
<dbReference type="InterPro" id="IPR044934">
    <property type="entry name" value="Streptopain_sf"/>
</dbReference>
<proteinExistence type="inferred from homology"/>
<evidence type="ECO:0000256" key="1">
    <source>
        <dbReference type="ARBA" id="ARBA00009693"/>
    </source>
</evidence>
<evidence type="ECO:0000256" key="2">
    <source>
        <dbReference type="ARBA" id="ARBA00022670"/>
    </source>
</evidence>
<keyword evidence="5" id="KW-0788">Thiol protease</keyword>
<dbReference type="RefSeq" id="WP_309984055.1">
    <property type="nucleotide sequence ID" value="NZ_JAVDTI010000002.1"/>
</dbReference>
<dbReference type="Proteomes" id="UP001264980">
    <property type="component" value="Unassembled WGS sequence"/>
</dbReference>
<keyword evidence="2" id="KW-0645">Protease</keyword>
<dbReference type="InterPro" id="IPR000200">
    <property type="entry name" value="Peptidase_C10"/>
</dbReference>
<keyword evidence="3" id="KW-0732">Signal</keyword>
<dbReference type="SUPFAM" id="SSF54001">
    <property type="entry name" value="Cysteine proteinases"/>
    <property type="match status" value="1"/>
</dbReference>
<evidence type="ECO:0000256" key="4">
    <source>
        <dbReference type="ARBA" id="ARBA00022801"/>
    </source>
</evidence>
<dbReference type="Pfam" id="PF01640">
    <property type="entry name" value="Peptidase_C10"/>
    <property type="match status" value="1"/>
</dbReference>
<sequence>MAMRDCLFTSHTSRLAKSISCLSLAISILLAACEKRPNITSVETAETRSFHVSASEVADLVASHFELNAYMKVTGNDGHRNARTSAVTDTDLFSAVNEIVRIDTLVDTDGADLLYIINFRSKARSDRKGFVVMSADKRTIPVLAWSEEGPMELDTQMPDPVEIWLDYAKEVVRRGKRNKEQSRQAFVSWKKLEEYLARKAGRITDCPHPNPQICSPCNPDWNILVGPVTTPNSLWGQTYGFNNSMWSRGCGKCGKAATGCAAVALGMIMRFDHKPSAGYNFGIMPQSIPDLQCSGFNPGQLEIAKLLYNLSATMNSSNAPGDCGTFTLPGNIANGFSWAGYSQNGSSSSNIGMMEAETQFGRPVLMSGTKAGMDLNDAHYWVCDGYNSTNYCYSSTGLPEDCYCIINTYHHINWGWRGNDNGWFTLGNLNPGGKGKYDSWLRARLGVKP</sequence>
<evidence type="ECO:0000313" key="7">
    <source>
        <dbReference type="EMBL" id="MDR6805839.1"/>
    </source>
</evidence>
<organism evidence="7 8">
    <name type="scientific">Dyadobacter fermentans</name>
    <dbReference type="NCBI Taxonomy" id="94254"/>
    <lineage>
        <taxon>Bacteria</taxon>
        <taxon>Pseudomonadati</taxon>
        <taxon>Bacteroidota</taxon>
        <taxon>Cytophagia</taxon>
        <taxon>Cytophagales</taxon>
        <taxon>Spirosomataceae</taxon>
        <taxon>Dyadobacter</taxon>
    </lineage>
</organism>
<evidence type="ECO:0000259" key="6">
    <source>
        <dbReference type="Pfam" id="PF13734"/>
    </source>
</evidence>
<comment type="caution">
    <text evidence="7">The sequence shown here is derived from an EMBL/GenBank/DDBJ whole genome shotgun (WGS) entry which is preliminary data.</text>
</comment>
<accession>A0ABU1QYT8</accession>
<keyword evidence="8" id="KW-1185">Reference proteome</keyword>
<evidence type="ECO:0000256" key="5">
    <source>
        <dbReference type="ARBA" id="ARBA00022807"/>
    </source>
</evidence>
<feature type="domain" description="Spi protease inhibitor" evidence="6">
    <location>
        <begin position="101"/>
        <end position="170"/>
    </location>
</feature>
<protein>
    <recommendedName>
        <fullName evidence="6">Spi protease inhibitor domain-containing protein</fullName>
    </recommendedName>
</protein>
<name>A0ABU1QYT8_9BACT</name>
<reference evidence="7 8" key="1">
    <citation type="submission" date="2023-07" db="EMBL/GenBank/DDBJ databases">
        <title>Sorghum-associated microbial communities from plants grown in Nebraska, USA.</title>
        <authorList>
            <person name="Schachtman D."/>
        </authorList>
    </citation>
    <scope>NUCLEOTIDE SEQUENCE [LARGE SCALE GENOMIC DNA]</scope>
    <source>
        <strain evidence="7 8">BE57</strain>
    </source>
</reference>
<dbReference type="PROSITE" id="PS51257">
    <property type="entry name" value="PROKAR_LIPOPROTEIN"/>
    <property type="match status" value="1"/>
</dbReference>
<evidence type="ECO:0000256" key="3">
    <source>
        <dbReference type="ARBA" id="ARBA00022729"/>
    </source>
</evidence>
<dbReference type="PRINTS" id="PR00797">
    <property type="entry name" value="STREPTOPAIN"/>
</dbReference>
<dbReference type="Gene3D" id="3.90.70.50">
    <property type="entry name" value="Peptidase C10, streptopain"/>
    <property type="match status" value="2"/>
</dbReference>
<keyword evidence="4" id="KW-0378">Hydrolase</keyword>
<dbReference type="Pfam" id="PF13734">
    <property type="entry name" value="Inhibitor_I69"/>
    <property type="match status" value="1"/>
</dbReference>
<dbReference type="InterPro" id="IPR038765">
    <property type="entry name" value="Papain-like_cys_pep_sf"/>
</dbReference>
<gene>
    <name evidence="7" type="ORF">J2W84_002885</name>
</gene>
<evidence type="ECO:0000313" key="8">
    <source>
        <dbReference type="Proteomes" id="UP001264980"/>
    </source>
</evidence>
<comment type="similarity">
    <text evidence="1">Belongs to the peptidase C10 family.</text>
</comment>